<keyword evidence="2" id="KW-0378">Hydrolase</keyword>
<evidence type="ECO:0000256" key="2">
    <source>
        <dbReference type="ARBA" id="ARBA00022801"/>
    </source>
</evidence>
<evidence type="ECO:0000256" key="3">
    <source>
        <dbReference type="ARBA" id="ARBA00023295"/>
    </source>
</evidence>
<dbReference type="AlphaFoldDB" id="A0A6G1CBZ6"/>
<dbReference type="InterPro" id="IPR017853">
    <property type="entry name" value="GH"/>
</dbReference>
<dbReference type="GO" id="GO:0004553">
    <property type="term" value="F:hydrolase activity, hydrolyzing O-glycosyl compounds"/>
    <property type="evidence" value="ECO:0007669"/>
    <property type="project" value="InterPro"/>
</dbReference>
<evidence type="ECO:0008006" key="8">
    <source>
        <dbReference type="Google" id="ProtNLM"/>
    </source>
</evidence>
<dbReference type="Proteomes" id="UP000479710">
    <property type="component" value="Unassembled WGS sequence"/>
</dbReference>
<protein>
    <recommendedName>
        <fullName evidence="8">Glucan endo-1,3-beta-D-glucosidase</fullName>
    </recommendedName>
</protein>
<dbReference type="SUPFAM" id="SSF51445">
    <property type="entry name" value="(Trans)glycosidases"/>
    <property type="match status" value="1"/>
</dbReference>
<dbReference type="Pfam" id="PF00332">
    <property type="entry name" value="Glyco_hydro_17"/>
    <property type="match status" value="1"/>
</dbReference>
<organism evidence="6 7">
    <name type="scientific">Oryza meyeriana var. granulata</name>
    <dbReference type="NCBI Taxonomy" id="110450"/>
    <lineage>
        <taxon>Eukaryota</taxon>
        <taxon>Viridiplantae</taxon>
        <taxon>Streptophyta</taxon>
        <taxon>Embryophyta</taxon>
        <taxon>Tracheophyta</taxon>
        <taxon>Spermatophyta</taxon>
        <taxon>Magnoliopsida</taxon>
        <taxon>Liliopsida</taxon>
        <taxon>Poales</taxon>
        <taxon>Poaceae</taxon>
        <taxon>BOP clade</taxon>
        <taxon>Oryzoideae</taxon>
        <taxon>Oryzeae</taxon>
        <taxon>Oryzinae</taxon>
        <taxon>Oryza</taxon>
        <taxon>Oryza meyeriana</taxon>
    </lineage>
</organism>
<reference evidence="6 7" key="1">
    <citation type="submission" date="2019-11" db="EMBL/GenBank/DDBJ databases">
        <title>Whole genome sequence of Oryza granulata.</title>
        <authorList>
            <person name="Li W."/>
        </authorList>
    </citation>
    <scope>NUCLEOTIDE SEQUENCE [LARGE SCALE GENOMIC DNA]</scope>
    <source>
        <strain evidence="7">cv. Menghai</strain>
        <tissue evidence="6">Leaf</tissue>
    </source>
</reference>
<dbReference type="InterPro" id="IPR044965">
    <property type="entry name" value="Glyco_hydro_17_plant"/>
</dbReference>
<name>A0A6G1CBZ6_9ORYZ</name>
<dbReference type="EMBL" id="SPHZ02000009">
    <property type="protein sequence ID" value="KAF0898165.1"/>
    <property type="molecule type" value="Genomic_DNA"/>
</dbReference>
<dbReference type="OrthoDB" id="1938138at2759"/>
<feature type="signal peptide" evidence="5">
    <location>
        <begin position="1"/>
        <end position="25"/>
    </location>
</feature>
<feature type="chain" id="PRO_5026360615" description="Glucan endo-1,3-beta-D-glucosidase" evidence="5">
    <location>
        <begin position="26"/>
        <end position="103"/>
    </location>
</feature>
<dbReference type="PANTHER" id="PTHR32227">
    <property type="entry name" value="GLUCAN ENDO-1,3-BETA-GLUCOSIDASE BG1-RELATED-RELATED"/>
    <property type="match status" value="1"/>
</dbReference>
<accession>A0A6G1CBZ6</accession>
<dbReference type="Gene3D" id="3.20.20.80">
    <property type="entry name" value="Glycosidases"/>
    <property type="match status" value="1"/>
</dbReference>
<comment type="similarity">
    <text evidence="1 4">Belongs to the glycosyl hydrolase 17 family.</text>
</comment>
<evidence type="ECO:0000256" key="5">
    <source>
        <dbReference type="SAM" id="SignalP"/>
    </source>
</evidence>
<dbReference type="InterPro" id="IPR000490">
    <property type="entry name" value="Glyco_hydro_17"/>
</dbReference>
<dbReference type="GO" id="GO:0005975">
    <property type="term" value="P:carbohydrate metabolic process"/>
    <property type="evidence" value="ECO:0007669"/>
    <property type="project" value="InterPro"/>
</dbReference>
<gene>
    <name evidence="6" type="ORF">E2562_001812</name>
</gene>
<keyword evidence="3" id="KW-0326">Glycosidase</keyword>
<evidence type="ECO:0000313" key="6">
    <source>
        <dbReference type="EMBL" id="KAF0898165.1"/>
    </source>
</evidence>
<sequence length="103" mass="10160">MSSSFLAAAFLLLAALSCHCHVARGWCGLGVNYGTVADDLPTAARSVEILRAAGAGAVKICDGNADILRALAGTGIPVSVMVPNEAIPSLAASPAAGGRVGGR</sequence>
<keyword evidence="7" id="KW-1185">Reference proteome</keyword>
<evidence type="ECO:0000256" key="4">
    <source>
        <dbReference type="RuleBase" id="RU004335"/>
    </source>
</evidence>
<comment type="caution">
    <text evidence="6">The sequence shown here is derived from an EMBL/GenBank/DDBJ whole genome shotgun (WGS) entry which is preliminary data.</text>
</comment>
<proteinExistence type="inferred from homology"/>
<keyword evidence="5" id="KW-0732">Signal</keyword>
<evidence type="ECO:0000313" key="7">
    <source>
        <dbReference type="Proteomes" id="UP000479710"/>
    </source>
</evidence>
<evidence type="ECO:0000256" key="1">
    <source>
        <dbReference type="ARBA" id="ARBA00008773"/>
    </source>
</evidence>